<reference evidence="1 2" key="1">
    <citation type="submission" date="2024-02" db="EMBL/GenBank/DDBJ databases">
        <title>Winogradskyella poriferorum JCM 12885.</title>
        <authorList>
            <person name="Zhang D.-F."/>
            <person name="Fu Z.-Y."/>
        </authorList>
    </citation>
    <scope>NUCLEOTIDE SEQUENCE [LARGE SCALE GENOMIC DNA]</scope>
    <source>
        <strain evidence="1 2">JCM 12885</strain>
    </source>
</reference>
<dbReference type="EMBL" id="JAZHOU010000003">
    <property type="protein sequence ID" value="MEF3079727.1"/>
    <property type="molecule type" value="Genomic_DNA"/>
</dbReference>
<gene>
    <name evidence="1" type="ORF">V1468_11970</name>
</gene>
<organism evidence="1 2">
    <name type="scientific">Winogradskyella poriferorum</name>
    <dbReference type="NCBI Taxonomy" id="307627"/>
    <lineage>
        <taxon>Bacteria</taxon>
        <taxon>Pseudomonadati</taxon>
        <taxon>Bacteroidota</taxon>
        <taxon>Flavobacteriia</taxon>
        <taxon>Flavobacteriales</taxon>
        <taxon>Flavobacteriaceae</taxon>
        <taxon>Winogradskyella</taxon>
    </lineage>
</organism>
<sequence>MYFEDSNFSKQLKYKKVSLDFGTYYLLDDFFIIEMNEGEHFNWDKLNILLDSLRDYYGKHKTLAYIANRVNSYSIDPVLWSYFDKDDSILVAASIVSYRDSTYLNANIEKQMAKIPLKRAHSLGEAINWAQRLEEFN</sequence>
<evidence type="ECO:0000313" key="1">
    <source>
        <dbReference type="EMBL" id="MEF3079727.1"/>
    </source>
</evidence>
<dbReference type="RefSeq" id="WP_304141402.1">
    <property type="nucleotide sequence ID" value="NZ_JAZHOU010000003.1"/>
</dbReference>
<keyword evidence="2" id="KW-1185">Reference proteome</keyword>
<evidence type="ECO:0008006" key="3">
    <source>
        <dbReference type="Google" id="ProtNLM"/>
    </source>
</evidence>
<accession>A0ABU7W6X3</accession>
<protein>
    <recommendedName>
        <fullName evidence="3">STAS/SEC14 domain-containing protein</fullName>
    </recommendedName>
</protein>
<comment type="caution">
    <text evidence="1">The sequence shown here is derived from an EMBL/GenBank/DDBJ whole genome shotgun (WGS) entry which is preliminary data.</text>
</comment>
<evidence type="ECO:0000313" key="2">
    <source>
        <dbReference type="Proteomes" id="UP001356704"/>
    </source>
</evidence>
<proteinExistence type="predicted"/>
<dbReference type="Proteomes" id="UP001356704">
    <property type="component" value="Unassembled WGS sequence"/>
</dbReference>
<name>A0ABU7W6X3_9FLAO</name>